<gene>
    <name evidence="20" type="ORF">AVDCRST_MAG59-3030</name>
</gene>
<keyword evidence="8" id="KW-0119">Carbohydrate metabolism</keyword>
<dbReference type="Pfam" id="PF02922">
    <property type="entry name" value="CBM_48"/>
    <property type="match status" value="1"/>
</dbReference>
<evidence type="ECO:0000259" key="19">
    <source>
        <dbReference type="SMART" id="SM00642"/>
    </source>
</evidence>
<dbReference type="SUPFAM" id="SSF81296">
    <property type="entry name" value="E set domains"/>
    <property type="match status" value="1"/>
</dbReference>
<organism evidence="20">
    <name type="scientific">uncultured Thermomicrobiales bacterium</name>
    <dbReference type="NCBI Taxonomy" id="1645740"/>
    <lineage>
        <taxon>Bacteria</taxon>
        <taxon>Pseudomonadati</taxon>
        <taxon>Thermomicrobiota</taxon>
        <taxon>Thermomicrobia</taxon>
        <taxon>Thermomicrobiales</taxon>
        <taxon>environmental samples</taxon>
    </lineage>
</organism>
<dbReference type="PANTHER" id="PTHR43651">
    <property type="entry name" value="1,4-ALPHA-GLUCAN-BRANCHING ENZYME"/>
    <property type="match status" value="1"/>
</dbReference>
<evidence type="ECO:0000256" key="7">
    <source>
        <dbReference type="ARBA" id="ARBA00022801"/>
    </source>
</evidence>
<dbReference type="SUPFAM" id="SSF51445">
    <property type="entry name" value="(Trans)glycosidases"/>
    <property type="match status" value="1"/>
</dbReference>
<dbReference type="Gene3D" id="2.60.40.10">
    <property type="entry name" value="Immunoglobulins"/>
    <property type="match status" value="1"/>
</dbReference>
<feature type="region of interest" description="Disordered" evidence="18">
    <location>
        <begin position="1"/>
        <end position="27"/>
    </location>
</feature>
<feature type="site" description="Transition state stabilizer" evidence="17">
    <location>
        <position position="411"/>
    </location>
</feature>
<evidence type="ECO:0000256" key="15">
    <source>
        <dbReference type="PIRSR" id="PIRSR006337-1"/>
    </source>
</evidence>
<protein>
    <recommendedName>
        <fullName evidence="5 13">Malto-oligosyltrehalose trehalohydrolase</fullName>
        <shortName evidence="14">MTHase</shortName>
        <ecNumber evidence="4 13">3.2.1.141</ecNumber>
    </recommendedName>
    <alternativeName>
        <fullName evidence="11 14">4-alpha-D-((1-&gt;4)-alpha-D-glucano)trehalose trehalohydrolase</fullName>
    </alternativeName>
    <alternativeName>
        <fullName evidence="10 14">Maltooligosyl trehalose trehalohydrolase</fullName>
    </alternativeName>
</protein>
<keyword evidence="6" id="KW-0963">Cytoplasm</keyword>
<dbReference type="InterPro" id="IPR006047">
    <property type="entry name" value="GH13_cat_dom"/>
</dbReference>
<comment type="subcellular location">
    <subcellularLocation>
        <location evidence="1 15">Cytoplasm</location>
    </subcellularLocation>
</comment>
<feature type="binding site" evidence="16">
    <location>
        <begin position="341"/>
        <end position="345"/>
    </location>
    <ligand>
        <name>substrate</name>
    </ligand>
</feature>
<feature type="domain" description="Glycosyl hydrolase family 13 catalytic" evidence="19">
    <location>
        <begin position="110"/>
        <end position="493"/>
    </location>
</feature>
<evidence type="ECO:0000256" key="8">
    <source>
        <dbReference type="ARBA" id="ARBA00023277"/>
    </source>
</evidence>
<keyword evidence="7 14" id="KW-0378">Hydrolase</keyword>
<evidence type="ECO:0000256" key="9">
    <source>
        <dbReference type="ARBA" id="ARBA00023295"/>
    </source>
</evidence>
<dbReference type="Pfam" id="PF00128">
    <property type="entry name" value="Alpha-amylase"/>
    <property type="match status" value="1"/>
</dbReference>
<dbReference type="EC" id="3.2.1.141" evidence="4 13"/>
<feature type="active site" description="Nucleophile" evidence="15">
    <location>
        <position position="282"/>
    </location>
</feature>
<dbReference type="InterPro" id="IPR017853">
    <property type="entry name" value="GH"/>
</dbReference>
<name>A0A6J4V5H1_9BACT</name>
<dbReference type="InterPro" id="IPR014756">
    <property type="entry name" value="Ig_E-set"/>
</dbReference>
<evidence type="ECO:0000256" key="4">
    <source>
        <dbReference type="ARBA" id="ARBA00012268"/>
    </source>
</evidence>
<evidence type="ECO:0000256" key="12">
    <source>
        <dbReference type="ARBA" id="ARBA00034013"/>
    </source>
</evidence>
<evidence type="ECO:0000256" key="10">
    <source>
        <dbReference type="ARBA" id="ARBA00032057"/>
    </source>
</evidence>
<comment type="catalytic activity">
    <reaction evidence="12 14">
        <text>hydrolysis of (1-&gt;4)-alpha-D-glucosidic linkage in 4-alpha-D-[(1-&gt;4)-alpha-D-glucanosyl]n trehalose to yield trehalose and (1-&gt;4)-alpha-D-glucan.</text>
        <dbReference type="EC" id="3.2.1.141"/>
    </reaction>
</comment>
<dbReference type="PIRSF" id="PIRSF006337">
    <property type="entry name" value="Trehalose_TreZ"/>
    <property type="match status" value="1"/>
</dbReference>
<keyword evidence="9 14" id="KW-0326">Glycosidase</keyword>
<dbReference type="EMBL" id="CADCWF010000204">
    <property type="protein sequence ID" value="CAA9565901.1"/>
    <property type="molecule type" value="Genomic_DNA"/>
</dbReference>
<evidence type="ECO:0000256" key="2">
    <source>
        <dbReference type="ARBA" id="ARBA00005199"/>
    </source>
</evidence>
<dbReference type="CDD" id="cd11325">
    <property type="entry name" value="AmyAc_GTHase"/>
    <property type="match status" value="1"/>
</dbReference>
<evidence type="ECO:0000313" key="20">
    <source>
        <dbReference type="EMBL" id="CAA9565901.1"/>
    </source>
</evidence>
<dbReference type="NCBIfam" id="TIGR02402">
    <property type="entry name" value="trehalose_TreZ"/>
    <property type="match status" value="1"/>
</dbReference>
<dbReference type="AlphaFoldDB" id="A0A6J4V5H1"/>
<dbReference type="CDD" id="cd02853">
    <property type="entry name" value="E_set_MTHase_like_N"/>
    <property type="match status" value="1"/>
</dbReference>
<reference evidence="20" key="1">
    <citation type="submission" date="2020-02" db="EMBL/GenBank/DDBJ databases">
        <authorList>
            <person name="Meier V. D."/>
        </authorList>
    </citation>
    <scope>NUCLEOTIDE SEQUENCE</scope>
    <source>
        <strain evidence="20">AVDCRST_MAG59</strain>
    </source>
</reference>
<dbReference type="InterPro" id="IPR012768">
    <property type="entry name" value="Trehalose_TreZ"/>
</dbReference>
<evidence type="ECO:0000256" key="3">
    <source>
        <dbReference type="ARBA" id="ARBA00008061"/>
    </source>
</evidence>
<dbReference type="GO" id="GO:0033942">
    <property type="term" value="F:4-alpha-D-(1-&gt;4)-alpha-D-glucanotrehalose trehalohydrolase activity"/>
    <property type="evidence" value="ECO:0007669"/>
    <property type="project" value="UniProtKB-EC"/>
</dbReference>
<dbReference type="SMART" id="SM00642">
    <property type="entry name" value="Aamy"/>
    <property type="match status" value="1"/>
</dbReference>
<dbReference type="InterPro" id="IPR013783">
    <property type="entry name" value="Ig-like_fold"/>
</dbReference>
<evidence type="ECO:0000256" key="1">
    <source>
        <dbReference type="ARBA" id="ARBA00004496"/>
    </source>
</evidence>
<feature type="binding site" evidence="16">
    <location>
        <begin position="410"/>
        <end position="415"/>
    </location>
    <ligand>
        <name>substrate</name>
    </ligand>
</feature>
<evidence type="ECO:0000256" key="13">
    <source>
        <dbReference type="NCBIfam" id="TIGR02402"/>
    </source>
</evidence>
<dbReference type="Gene3D" id="3.20.20.80">
    <property type="entry name" value="Glycosidases"/>
    <property type="match status" value="1"/>
</dbReference>
<proteinExistence type="inferred from homology"/>
<feature type="compositionally biased region" description="Basic and acidic residues" evidence="18">
    <location>
        <begin position="1"/>
        <end position="12"/>
    </location>
</feature>
<dbReference type="InterPro" id="IPR004193">
    <property type="entry name" value="Glyco_hydro_13_N"/>
</dbReference>
<feature type="binding site" evidence="16">
    <location>
        <begin position="280"/>
        <end position="285"/>
    </location>
    <ligand>
        <name>substrate</name>
    </ligand>
</feature>
<evidence type="ECO:0000256" key="18">
    <source>
        <dbReference type="SAM" id="MobiDB-lite"/>
    </source>
</evidence>
<comment type="pathway">
    <text evidence="2 14">Glycan biosynthesis; trehalose biosynthesis.</text>
</comment>
<evidence type="ECO:0000256" key="16">
    <source>
        <dbReference type="PIRSR" id="PIRSR006337-2"/>
    </source>
</evidence>
<evidence type="ECO:0000256" key="14">
    <source>
        <dbReference type="PIRNR" id="PIRNR006337"/>
    </source>
</evidence>
<dbReference type="PANTHER" id="PTHR43651:SF11">
    <property type="entry name" value="MALTO-OLIGOSYLTREHALOSE TREHALOHYDROLASE"/>
    <property type="match status" value="1"/>
</dbReference>
<accession>A0A6J4V5H1</accession>
<evidence type="ECO:0000256" key="11">
    <source>
        <dbReference type="ARBA" id="ARBA00033284"/>
    </source>
</evidence>
<dbReference type="UniPathway" id="UPA00299"/>
<evidence type="ECO:0000256" key="17">
    <source>
        <dbReference type="PIRSR" id="PIRSR006337-3"/>
    </source>
</evidence>
<dbReference type="GO" id="GO:0005737">
    <property type="term" value="C:cytoplasm"/>
    <property type="evidence" value="ECO:0007669"/>
    <property type="project" value="UniProtKB-SubCell"/>
</dbReference>
<feature type="active site" description="Proton donor" evidence="15">
    <location>
        <position position="316"/>
    </location>
</feature>
<comment type="similarity">
    <text evidence="3 14">Belongs to the glycosyl hydrolase 13 family.</text>
</comment>
<dbReference type="InterPro" id="IPR044901">
    <property type="entry name" value="Trehalose_TreZ_E-set_sf"/>
</dbReference>
<evidence type="ECO:0000256" key="5">
    <source>
        <dbReference type="ARBA" id="ARBA00015938"/>
    </source>
</evidence>
<dbReference type="Gene3D" id="1.10.10.760">
    <property type="entry name" value="E-set domains of sugar-utilizing enzymes"/>
    <property type="match status" value="1"/>
</dbReference>
<evidence type="ECO:0000256" key="6">
    <source>
        <dbReference type="ARBA" id="ARBA00022490"/>
    </source>
</evidence>
<dbReference type="GO" id="GO:0005992">
    <property type="term" value="P:trehalose biosynthetic process"/>
    <property type="evidence" value="ECO:0007669"/>
    <property type="project" value="UniProtKB-UniRule"/>
</dbReference>
<sequence length="639" mass="70095">MAEGPQRTREPRPGAQPDAATSPTLGATVLPNGVRFAVWAPKAKRVDVRIAREDGPADHPLTRQEDGLHAGFVPGIGAGARYRYRLDGGAAYPDPWSRFQPEGVHGPSEAIDPTTYSWGDTAWPGLTTDGLVIYELHVGAYTPAGTFAALVDQLPELKRLGVTAIELMPVADFPGRWNWGYDGVALFAPSRAYGRPDDLRRLVDAAHQAGLGVILDVVYNHLGPDGNYLGVYSDDYFTGRHATPWGDAVNYDGPDSRRVRDFVIGNARSWIEEFHVDGLRLDATHAIVDDSPRHLLAELGEQARAASRTPIVLIAEDERNDVRLVRPVAEGGYGLDAVWADDFHHEVRVALTGQREGYFSNFEGTAAGIARVIEEGFLYQGQIEPHGGHPRGTKVTTEPAGAFVFCVENHDQVGNRALGERLEHLIAPASFAVASALLLFAPETPLLWMGQEFAASSPFLFFTDHTPELGRLVTEGRRNEFAWFAGFRDDRSRDRIPDPQDQATFRSSKLDLSERESHAGVYRLYQDLLALRRGDPVLHDQDRTRIRATAIGERVVAVHRWRGADHRLLLANLGDSADIDLDEAISSGGRPNGEWRVILSTADSRYGGSGEEVALEREDARWRAALPAKTAVLLGVTEG</sequence>